<dbReference type="InterPro" id="IPR013325">
    <property type="entry name" value="RNA_pol_sigma_r2"/>
</dbReference>
<keyword evidence="3" id="KW-0731">Sigma factor</keyword>
<dbReference type="InterPro" id="IPR013324">
    <property type="entry name" value="RNA_pol_sigma_r3/r4-like"/>
</dbReference>
<keyword evidence="2" id="KW-0805">Transcription regulation</keyword>
<dbReference type="PANTHER" id="PTHR43133">
    <property type="entry name" value="RNA POLYMERASE ECF-TYPE SIGMA FACTO"/>
    <property type="match status" value="1"/>
</dbReference>
<evidence type="ECO:0000313" key="8">
    <source>
        <dbReference type="EMBL" id="MCE7004901.1"/>
    </source>
</evidence>
<dbReference type="Proteomes" id="UP001521150">
    <property type="component" value="Unassembled WGS sequence"/>
</dbReference>
<dbReference type="RefSeq" id="WP_233726522.1">
    <property type="nucleotide sequence ID" value="NZ_JAJVCN010000002.1"/>
</dbReference>
<dbReference type="SUPFAM" id="SSF88659">
    <property type="entry name" value="Sigma3 and sigma4 domains of RNA polymerase sigma factors"/>
    <property type="match status" value="1"/>
</dbReference>
<dbReference type="NCBIfam" id="TIGR02937">
    <property type="entry name" value="sigma70-ECF"/>
    <property type="match status" value="1"/>
</dbReference>
<dbReference type="SUPFAM" id="SSF88946">
    <property type="entry name" value="Sigma2 domain of RNA polymerase sigma factors"/>
    <property type="match status" value="1"/>
</dbReference>
<dbReference type="Pfam" id="PF04545">
    <property type="entry name" value="Sigma70_r4"/>
    <property type="match status" value="1"/>
</dbReference>
<evidence type="ECO:0000256" key="3">
    <source>
        <dbReference type="ARBA" id="ARBA00023082"/>
    </source>
</evidence>
<evidence type="ECO:0000259" key="6">
    <source>
        <dbReference type="Pfam" id="PF04542"/>
    </source>
</evidence>
<protein>
    <submittedName>
        <fullName evidence="8">RNA polymerase sigma factor ShbA</fullName>
    </submittedName>
</protein>
<sequence length="208" mass="22773">MSVSALAEREDTRRSRSGEPVDEIVLNAVVEAAVSGDAAATEWLLTYVRPLVLRYCQARIGGHRTAISVDDVAQEVLLALFRALPGYRNQGRPFLAFVYGIAGHKVADARRNAARVATALSVPEIPDVASQEATPEQHALQFELTSRMEQLLRQVLSPRQHEILVLRLVVGLSAEEVADAMGSTPGAIRVAQHRALTRLRKVVKRPQV</sequence>
<evidence type="ECO:0000256" key="4">
    <source>
        <dbReference type="ARBA" id="ARBA00023125"/>
    </source>
</evidence>
<dbReference type="PANTHER" id="PTHR43133:SF58">
    <property type="entry name" value="ECF RNA POLYMERASE SIGMA FACTOR SIGD"/>
    <property type="match status" value="1"/>
</dbReference>
<feature type="domain" description="RNA polymerase sigma-70 region 2" evidence="6">
    <location>
        <begin position="46"/>
        <end position="115"/>
    </location>
</feature>
<dbReference type="Gene3D" id="1.10.10.10">
    <property type="entry name" value="Winged helix-like DNA-binding domain superfamily/Winged helix DNA-binding domain"/>
    <property type="match status" value="1"/>
</dbReference>
<comment type="caution">
    <text evidence="8">The sequence shown here is derived from an EMBL/GenBank/DDBJ whole genome shotgun (WGS) entry which is preliminary data.</text>
</comment>
<dbReference type="Gene3D" id="1.10.1740.10">
    <property type="match status" value="1"/>
</dbReference>
<proteinExistence type="inferred from homology"/>
<dbReference type="Pfam" id="PF04542">
    <property type="entry name" value="Sigma70_r2"/>
    <property type="match status" value="1"/>
</dbReference>
<dbReference type="InterPro" id="IPR007630">
    <property type="entry name" value="RNA_pol_sigma70_r4"/>
</dbReference>
<dbReference type="InterPro" id="IPR036388">
    <property type="entry name" value="WH-like_DNA-bd_sf"/>
</dbReference>
<feature type="domain" description="RNA polymerase sigma-70 region 4" evidence="7">
    <location>
        <begin position="154"/>
        <end position="201"/>
    </location>
</feature>
<organism evidence="8 9">
    <name type="scientific">Kibdelosporangium philippinense</name>
    <dbReference type="NCBI Taxonomy" id="211113"/>
    <lineage>
        <taxon>Bacteria</taxon>
        <taxon>Bacillati</taxon>
        <taxon>Actinomycetota</taxon>
        <taxon>Actinomycetes</taxon>
        <taxon>Pseudonocardiales</taxon>
        <taxon>Pseudonocardiaceae</taxon>
        <taxon>Kibdelosporangium</taxon>
    </lineage>
</organism>
<keyword evidence="4" id="KW-0238">DNA-binding</keyword>
<evidence type="ECO:0000256" key="2">
    <source>
        <dbReference type="ARBA" id="ARBA00023015"/>
    </source>
</evidence>
<keyword evidence="9" id="KW-1185">Reference proteome</keyword>
<dbReference type="InterPro" id="IPR039425">
    <property type="entry name" value="RNA_pol_sigma-70-like"/>
</dbReference>
<evidence type="ECO:0000259" key="7">
    <source>
        <dbReference type="Pfam" id="PF04545"/>
    </source>
</evidence>
<name>A0ABS8ZDZ6_9PSEU</name>
<comment type="similarity">
    <text evidence="1">Belongs to the sigma-70 factor family. ECF subfamily.</text>
</comment>
<reference evidence="8 9" key="1">
    <citation type="submission" date="2021-12" db="EMBL/GenBank/DDBJ databases">
        <title>Genome sequence of Kibdelosporangium philippinense ATCC 49844.</title>
        <authorList>
            <person name="Fedorov E.A."/>
            <person name="Omeragic M."/>
            <person name="Shalygina K.F."/>
            <person name="Maclea K.S."/>
        </authorList>
    </citation>
    <scope>NUCLEOTIDE SEQUENCE [LARGE SCALE GENOMIC DNA]</scope>
    <source>
        <strain evidence="8 9">ATCC 49844</strain>
    </source>
</reference>
<dbReference type="InterPro" id="IPR014284">
    <property type="entry name" value="RNA_pol_sigma-70_dom"/>
</dbReference>
<evidence type="ECO:0000256" key="1">
    <source>
        <dbReference type="ARBA" id="ARBA00010641"/>
    </source>
</evidence>
<dbReference type="InterPro" id="IPR007627">
    <property type="entry name" value="RNA_pol_sigma70_r2"/>
</dbReference>
<accession>A0ABS8ZDZ6</accession>
<dbReference type="EMBL" id="JAJVCN010000002">
    <property type="protein sequence ID" value="MCE7004901.1"/>
    <property type="molecule type" value="Genomic_DNA"/>
</dbReference>
<evidence type="ECO:0000256" key="5">
    <source>
        <dbReference type="ARBA" id="ARBA00023163"/>
    </source>
</evidence>
<keyword evidence="5" id="KW-0804">Transcription</keyword>
<dbReference type="CDD" id="cd06171">
    <property type="entry name" value="Sigma70_r4"/>
    <property type="match status" value="1"/>
</dbReference>
<dbReference type="NCBIfam" id="NF007230">
    <property type="entry name" value="PRK09648.1"/>
    <property type="match status" value="1"/>
</dbReference>
<evidence type="ECO:0000313" key="9">
    <source>
        <dbReference type="Proteomes" id="UP001521150"/>
    </source>
</evidence>
<gene>
    <name evidence="8" type="primary">shbA</name>
    <name evidence="8" type="ORF">LWC34_19020</name>
</gene>